<evidence type="ECO:0000256" key="5">
    <source>
        <dbReference type="ARBA" id="ARBA00023242"/>
    </source>
</evidence>
<comment type="similarity">
    <text evidence="6">Belongs to the AP2/ERF transcription factor family. ERF subfamily.</text>
</comment>
<dbReference type="PROSITE" id="PS51032">
    <property type="entry name" value="AP2_ERF"/>
    <property type="match status" value="1"/>
</dbReference>
<comment type="caution">
    <text evidence="8">The sequence shown here is derived from an EMBL/GenBank/DDBJ whole genome shotgun (WGS) entry which is preliminary data.</text>
</comment>
<gene>
    <name evidence="8" type="ORF">Bca52824_017049</name>
</gene>
<dbReference type="OrthoDB" id="668733at2759"/>
<evidence type="ECO:0000256" key="6">
    <source>
        <dbReference type="ARBA" id="ARBA00024343"/>
    </source>
</evidence>
<dbReference type="Gene3D" id="3.30.730.10">
    <property type="entry name" value="AP2/ERF domain"/>
    <property type="match status" value="1"/>
</dbReference>
<dbReference type="AlphaFoldDB" id="A0A8X8AWV6"/>
<evidence type="ECO:0000256" key="3">
    <source>
        <dbReference type="ARBA" id="ARBA00023125"/>
    </source>
</evidence>
<dbReference type="PRINTS" id="PR00367">
    <property type="entry name" value="ETHRSPELEMNT"/>
</dbReference>
<evidence type="ECO:0000256" key="4">
    <source>
        <dbReference type="ARBA" id="ARBA00023163"/>
    </source>
</evidence>
<dbReference type="GO" id="GO:0003677">
    <property type="term" value="F:DNA binding"/>
    <property type="evidence" value="ECO:0007669"/>
    <property type="project" value="UniProtKB-KW"/>
</dbReference>
<evidence type="ECO:0000256" key="2">
    <source>
        <dbReference type="ARBA" id="ARBA00023015"/>
    </source>
</evidence>
<dbReference type="PANTHER" id="PTHR31190:SF480">
    <property type="entry name" value="ETHYLENE-RESPONSIVE TRANSCRIPTION FACTOR RAP2-12"/>
    <property type="match status" value="1"/>
</dbReference>
<evidence type="ECO:0000313" key="9">
    <source>
        <dbReference type="Proteomes" id="UP000886595"/>
    </source>
</evidence>
<evidence type="ECO:0000313" key="8">
    <source>
        <dbReference type="EMBL" id="KAG2313927.1"/>
    </source>
</evidence>
<keyword evidence="2" id="KW-0805">Transcription regulation</keyword>
<dbReference type="Proteomes" id="UP000886595">
    <property type="component" value="Unassembled WGS sequence"/>
</dbReference>
<dbReference type="CDD" id="cd00018">
    <property type="entry name" value="AP2"/>
    <property type="match status" value="1"/>
</dbReference>
<dbReference type="SUPFAM" id="SSF54171">
    <property type="entry name" value="DNA-binding domain"/>
    <property type="match status" value="1"/>
</dbReference>
<protein>
    <recommendedName>
        <fullName evidence="7">AP2/ERF domain-containing protein</fullName>
    </recommendedName>
</protein>
<dbReference type="GO" id="GO:0005634">
    <property type="term" value="C:nucleus"/>
    <property type="evidence" value="ECO:0007669"/>
    <property type="project" value="UniProtKB-SubCell"/>
</dbReference>
<proteinExistence type="inferred from homology"/>
<keyword evidence="5" id="KW-0539">Nucleus</keyword>
<reference evidence="8 9" key="1">
    <citation type="submission" date="2020-02" db="EMBL/GenBank/DDBJ databases">
        <authorList>
            <person name="Ma Q."/>
            <person name="Huang Y."/>
            <person name="Song X."/>
            <person name="Pei D."/>
        </authorList>
    </citation>
    <scope>NUCLEOTIDE SEQUENCE [LARGE SCALE GENOMIC DNA]</scope>
    <source>
        <strain evidence="8">Sxm20200214</strain>
        <tissue evidence="8">Leaf</tissue>
    </source>
</reference>
<evidence type="ECO:0000259" key="7">
    <source>
        <dbReference type="PROSITE" id="PS51032"/>
    </source>
</evidence>
<evidence type="ECO:0000256" key="1">
    <source>
        <dbReference type="ARBA" id="ARBA00004123"/>
    </source>
</evidence>
<keyword evidence="4" id="KW-0804">Transcription</keyword>
<accession>A0A8X8AWV6</accession>
<keyword evidence="3" id="KW-0238">DNA-binding</keyword>
<sequence>MCGGAIISDFIPPPRSRRVTSELLWPDLKKNAKKSSKKRSSSFFDLDDEFEADFQGFEDDSSVDCDDVFADDAKPFVFAAARKPAATAGFGKKVADINGQAAKRKRKSQYRGIRQRPWGKWAAEIRDPREGSRVWLGTFKTAEEAARAYDAAARRIRGSKAKVNFPEENPPAKAKTVAKLNPNPTLVQKLDNSFDNMCFMEEKQQVNYNNNNQFGGSGYHQYFSSDQGSNSFGCSEFGWNDQAPITPEISSAFINNNSSALFVEEADPAKKLKAMDFETPYNNTEWDSSLDFFNGDAVASQDNGANPMELWSIDEIDSMIGGVF</sequence>
<dbReference type="GO" id="GO:0009873">
    <property type="term" value="P:ethylene-activated signaling pathway"/>
    <property type="evidence" value="ECO:0007669"/>
    <property type="project" value="InterPro"/>
</dbReference>
<keyword evidence="9" id="KW-1185">Reference proteome</keyword>
<comment type="subcellular location">
    <subcellularLocation>
        <location evidence="1">Nucleus</location>
    </subcellularLocation>
</comment>
<organism evidence="8 9">
    <name type="scientific">Brassica carinata</name>
    <name type="common">Ethiopian mustard</name>
    <name type="synonym">Abyssinian cabbage</name>
    <dbReference type="NCBI Taxonomy" id="52824"/>
    <lineage>
        <taxon>Eukaryota</taxon>
        <taxon>Viridiplantae</taxon>
        <taxon>Streptophyta</taxon>
        <taxon>Embryophyta</taxon>
        <taxon>Tracheophyta</taxon>
        <taxon>Spermatophyta</taxon>
        <taxon>Magnoliopsida</taxon>
        <taxon>eudicotyledons</taxon>
        <taxon>Gunneridae</taxon>
        <taxon>Pentapetalae</taxon>
        <taxon>rosids</taxon>
        <taxon>malvids</taxon>
        <taxon>Brassicales</taxon>
        <taxon>Brassicaceae</taxon>
        <taxon>Brassiceae</taxon>
        <taxon>Brassica</taxon>
    </lineage>
</organism>
<dbReference type="InterPro" id="IPR036955">
    <property type="entry name" value="AP2/ERF_dom_sf"/>
</dbReference>
<dbReference type="GO" id="GO:0003700">
    <property type="term" value="F:DNA-binding transcription factor activity"/>
    <property type="evidence" value="ECO:0007669"/>
    <property type="project" value="InterPro"/>
</dbReference>
<name>A0A8X8AWV6_BRACI</name>
<dbReference type="InterPro" id="IPR044808">
    <property type="entry name" value="ERF_plant"/>
</dbReference>
<dbReference type="InterPro" id="IPR001471">
    <property type="entry name" value="AP2/ERF_dom"/>
</dbReference>
<dbReference type="FunFam" id="3.30.730.10:FF:000001">
    <property type="entry name" value="Ethylene-responsive transcription factor 2"/>
    <property type="match status" value="1"/>
</dbReference>
<feature type="domain" description="AP2/ERF" evidence="7">
    <location>
        <begin position="109"/>
        <end position="166"/>
    </location>
</feature>
<dbReference type="PANTHER" id="PTHR31190">
    <property type="entry name" value="DNA-BINDING DOMAIN"/>
    <property type="match status" value="1"/>
</dbReference>
<dbReference type="EMBL" id="JAAMPC010000004">
    <property type="protein sequence ID" value="KAG2313927.1"/>
    <property type="molecule type" value="Genomic_DNA"/>
</dbReference>
<dbReference type="SMART" id="SM00380">
    <property type="entry name" value="AP2"/>
    <property type="match status" value="1"/>
</dbReference>
<dbReference type="Pfam" id="PF00847">
    <property type="entry name" value="AP2"/>
    <property type="match status" value="1"/>
</dbReference>
<dbReference type="InterPro" id="IPR016177">
    <property type="entry name" value="DNA-bd_dom_sf"/>
</dbReference>